<evidence type="ECO:0000256" key="1">
    <source>
        <dbReference type="SAM" id="SignalP"/>
    </source>
</evidence>
<name>A0A9D9IHY8_9BACT</name>
<gene>
    <name evidence="2" type="ORF">IAB81_00710</name>
</gene>
<dbReference type="EMBL" id="JADIMA010000008">
    <property type="protein sequence ID" value="MBO8472138.1"/>
    <property type="molecule type" value="Genomic_DNA"/>
</dbReference>
<organism evidence="2 3">
    <name type="scientific">Candidatus Merdivivens pullicola</name>
    <dbReference type="NCBI Taxonomy" id="2840872"/>
    <lineage>
        <taxon>Bacteria</taxon>
        <taxon>Pseudomonadati</taxon>
        <taxon>Bacteroidota</taxon>
        <taxon>Bacteroidia</taxon>
        <taxon>Bacteroidales</taxon>
        <taxon>Muribaculaceae</taxon>
        <taxon>Muribaculaceae incertae sedis</taxon>
        <taxon>Candidatus Merdivivens</taxon>
    </lineage>
</organism>
<dbReference type="InterPro" id="IPR036737">
    <property type="entry name" value="OmpA-like_sf"/>
</dbReference>
<dbReference type="SUPFAM" id="SSF48452">
    <property type="entry name" value="TPR-like"/>
    <property type="match status" value="1"/>
</dbReference>
<dbReference type="InterPro" id="IPR011990">
    <property type="entry name" value="TPR-like_helical_dom_sf"/>
</dbReference>
<feature type="chain" id="PRO_5039446330" description="OmpA-like domain-containing protein" evidence="1">
    <location>
        <begin position="24"/>
        <end position="631"/>
    </location>
</feature>
<dbReference type="Proteomes" id="UP000823604">
    <property type="component" value="Unassembled WGS sequence"/>
</dbReference>
<sequence>MSKSFIITMLIVAAMIPASCSTAGQLRKVNAGELGAGVIMQHGELARMETAVKRDTAENRSDVMNAVPDENGEMTPIDVLETAYVFAKHKQVSERRGQVELDFEIVVPGLMFNPSWQIRITPVLTILGEQELLDSLLITGEMYKEAQLRGYEKYERYIKSLLPLDEEDLFLYKRDLRIFLERFALSPFGVSEEEAVKHYTKQWLKRLNLIRHSRKDKKYERFVKSPFITGGVRIDTIMNKAENSITYRYRQTVNTIPRMKRIDLNLRSAIMADGERIYSRTGDDTVRFYISSISSLADNREKYIKMISKRDSIINAEANIRFELDKSYFKDSIADNKREFGRITGILEEIFENDGLILDSIIILGAASPEGDCEYNLKLSSERAAYILNKIRKFIKEHRDNDRHILFTSFAGNSSLPDTTDTYSLVHTVVPFDYDKLQKNISACGIGEDWDGMERLLVSTTAFTDMQKREILACMSLNEAEERERRLKSLPYYETISDSLFNRMRNVKFTFHLHKKDAINDTITTAVIDTTYMNGLHYLRERDYKKALDCLKYYDDYNTALTYLLMDYNRSALNILKKLKKDAERDYLLAISYSRLGDTEKAREFLGSAIKQDEKFKYRYKLDPECSGLLE</sequence>
<accession>A0A9D9IHY8</accession>
<dbReference type="SUPFAM" id="SSF103088">
    <property type="entry name" value="OmpA-like"/>
    <property type="match status" value="1"/>
</dbReference>
<keyword evidence="1" id="KW-0732">Signal</keyword>
<dbReference type="Gene3D" id="3.30.1330.60">
    <property type="entry name" value="OmpA-like domain"/>
    <property type="match status" value="1"/>
</dbReference>
<reference evidence="2" key="2">
    <citation type="journal article" date="2021" name="PeerJ">
        <title>Extensive microbial diversity within the chicken gut microbiome revealed by metagenomics and culture.</title>
        <authorList>
            <person name="Gilroy R."/>
            <person name="Ravi A."/>
            <person name="Getino M."/>
            <person name="Pursley I."/>
            <person name="Horton D.L."/>
            <person name="Alikhan N.F."/>
            <person name="Baker D."/>
            <person name="Gharbi K."/>
            <person name="Hall N."/>
            <person name="Watson M."/>
            <person name="Adriaenssens E.M."/>
            <person name="Foster-Nyarko E."/>
            <person name="Jarju S."/>
            <person name="Secka A."/>
            <person name="Antonio M."/>
            <person name="Oren A."/>
            <person name="Chaudhuri R.R."/>
            <person name="La Ragione R."/>
            <person name="Hildebrand F."/>
            <person name="Pallen M.J."/>
        </authorList>
    </citation>
    <scope>NUCLEOTIDE SEQUENCE</scope>
    <source>
        <strain evidence="2">B1-8020</strain>
    </source>
</reference>
<dbReference type="AlphaFoldDB" id="A0A9D9IHY8"/>
<protein>
    <recommendedName>
        <fullName evidence="4">OmpA-like domain-containing protein</fullName>
    </recommendedName>
</protein>
<proteinExistence type="predicted"/>
<comment type="caution">
    <text evidence="2">The sequence shown here is derived from an EMBL/GenBank/DDBJ whole genome shotgun (WGS) entry which is preliminary data.</text>
</comment>
<reference evidence="2" key="1">
    <citation type="submission" date="2020-10" db="EMBL/GenBank/DDBJ databases">
        <authorList>
            <person name="Gilroy R."/>
        </authorList>
    </citation>
    <scope>NUCLEOTIDE SEQUENCE</scope>
    <source>
        <strain evidence="2">B1-8020</strain>
    </source>
</reference>
<dbReference type="Gene3D" id="1.25.40.10">
    <property type="entry name" value="Tetratricopeptide repeat domain"/>
    <property type="match status" value="1"/>
</dbReference>
<evidence type="ECO:0008006" key="4">
    <source>
        <dbReference type="Google" id="ProtNLM"/>
    </source>
</evidence>
<feature type="signal peptide" evidence="1">
    <location>
        <begin position="1"/>
        <end position="23"/>
    </location>
</feature>
<evidence type="ECO:0000313" key="3">
    <source>
        <dbReference type="Proteomes" id="UP000823604"/>
    </source>
</evidence>
<evidence type="ECO:0000313" key="2">
    <source>
        <dbReference type="EMBL" id="MBO8472138.1"/>
    </source>
</evidence>